<dbReference type="RefSeq" id="WP_220145300.1">
    <property type="nucleotide sequence ID" value="NZ_JAHXZI010000009.1"/>
</dbReference>
<dbReference type="EMBL" id="JAHXZI010000009">
    <property type="protein sequence ID" value="MBW6435891.1"/>
    <property type="molecule type" value="Genomic_DNA"/>
</dbReference>
<evidence type="ECO:0000256" key="1">
    <source>
        <dbReference type="SAM" id="Phobius"/>
    </source>
</evidence>
<sequence>MQRAAMTTPYGTRVLITIQAVVVAAYGYGLIAFLSTDAEYFPEQAPPTWALPAVLATLFGPLLAVITLLVAGLLLRRPSHRNPLLIVATVATALAFVVMVSPLGWEVFDWYVS</sequence>
<protein>
    <submittedName>
        <fullName evidence="2">Uncharacterized protein</fullName>
    </submittedName>
</protein>
<accession>A0ABS7B5E5</accession>
<feature type="transmembrane region" description="Helical" evidence="1">
    <location>
        <begin position="12"/>
        <end position="34"/>
    </location>
</feature>
<comment type="caution">
    <text evidence="2">The sequence shown here is derived from an EMBL/GenBank/DDBJ whole genome shotgun (WGS) entry which is preliminary data.</text>
</comment>
<evidence type="ECO:0000313" key="2">
    <source>
        <dbReference type="EMBL" id="MBW6435891.1"/>
    </source>
</evidence>
<keyword evidence="1" id="KW-0472">Membrane</keyword>
<keyword evidence="3" id="KW-1185">Reference proteome</keyword>
<feature type="transmembrane region" description="Helical" evidence="1">
    <location>
        <begin position="54"/>
        <end position="75"/>
    </location>
</feature>
<evidence type="ECO:0000313" key="3">
    <source>
        <dbReference type="Proteomes" id="UP001519863"/>
    </source>
</evidence>
<feature type="transmembrane region" description="Helical" evidence="1">
    <location>
        <begin position="84"/>
        <end position="105"/>
    </location>
</feature>
<keyword evidence="1" id="KW-0812">Transmembrane</keyword>
<name>A0ABS7B5E5_9ACTN</name>
<keyword evidence="1" id="KW-1133">Transmembrane helix</keyword>
<organism evidence="2 3">
    <name type="scientific">Actinoplanes hulinensis</name>
    <dbReference type="NCBI Taxonomy" id="1144547"/>
    <lineage>
        <taxon>Bacteria</taxon>
        <taxon>Bacillati</taxon>
        <taxon>Actinomycetota</taxon>
        <taxon>Actinomycetes</taxon>
        <taxon>Micromonosporales</taxon>
        <taxon>Micromonosporaceae</taxon>
        <taxon>Actinoplanes</taxon>
    </lineage>
</organism>
<reference evidence="2 3" key="1">
    <citation type="journal article" date="2013" name="Antonie Van Leeuwenhoek">
        <title>Actinoplanes hulinensis sp. nov., a novel actinomycete isolated from soybean root (Glycine max (L.) Merr).</title>
        <authorList>
            <person name="Shen Y."/>
            <person name="Liu C."/>
            <person name="Wang X."/>
            <person name="Zhao J."/>
            <person name="Jia F."/>
            <person name="Zhang Y."/>
            <person name="Wang L."/>
            <person name="Yang D."/>
            <person name="Xiang W."/>
        </authorList>
    </citation>
    <scope>NUCLEOTIDE SEQUENCE [LARGE SCALE GENOMIC DNA]</scope>
    <source>
        <strain evidence="2 3">NEAU-M9</strain>
    </source>
</reference>
<gene>
    <name evidence="2" type="ORF">KZ829_19300</name>
</gene>
<dbReference type="Proteomes" id="UP001519863">
    <property type="component" value="Unassembled WGS sequence"/>
</dbReference>
<proteinExistence type="predicted"/>